<reference evidence="2" key="2">
    <citation type="submission" date="2021-02" db="EMBL/GenBank/DDBJ databases">
        <title>Aspergillus luchuensis mut. kawachii IFO 4304 genome sequence.</title>
        <authorList>
            <person name="Mori K."/>
            <person name="Kadooka C."/>
            <person name="Goto M."/>
            <person name="Futagami T."/>
        </authorList>
    </citation>
    <scope>NUCLEOTIDE SEQUENCE</scope>
    <source>
        <strain evidence="2">IFO 4308</strain>
    </source>
</reference>
<feature type="compositionally biased region" description="Low complexity" evidence="1">
    <location>
        <begin position="149"/>
        <end position="164"/>
    </location>
</feature>
<keyword evidence="3" id="KW-1185">Reference proteome</keyword>
<evidence type="ECO:0000313" key="3">
    <source>
        <dbReference type="Proteomes" id="UP000661280"/>
    </source>
</evidence>
<reference evidence="2" key="1">
    <citation type="submission" date="2021-01" db="EMBL/GenBank/DDBJ databases">
        <authorList>
            <consortium name="Aspergillus luchuensis mut. kawachii IFO 4304 genome sequencing consortium"/>
            <person name="Kazuki M."/>
            <person name="Futagami T."/>
        </authorList>
    </citation>
    <scope>NUCLEOTIDE SEQUENCE</scope>
    <source>
        <strain evidence="2">IFO 4308</strain>
    </source>
</reference>
<dbReference type="Proteomes" id="UP000661280">
    <property type="component" value="Chromosome 1"/>
</dbReference>
<dbReference type="EMBL" id="AP024425">
    <property type="protein sequence ID" value="BCR94134.1"/>
    <property type="molecule type" value="Genomic_DNA"/>
</dbReference>
<dbReference type="AlphaFoldDB" id="A0A7R7W171"/>
<name>A0A7R7W171_ASPKA</name>
<accession>A0A7R7W171</accession>
<organism evidence="2 3">
    <name type="scientific">Aspergillus kawachii</name>
    <name type="common">White koji mold</name>
    <name type="synonym">Aspergillus awamori var. kawachi</name>
    <dbReference type="NCBI Taxonomy" id="1069201"/>
    <lineage>
        <taxon>Eukaryota</taxon>
        <taxon>Fungi</taxon>
        <taxon>Dikarya</taxon>
        <taxon>Ascomycota</taxon>
        <taxon>Pezizomycotina</taxon>
        <taxon>Eurotiomycetes</taxon>
        <taxon>Eurotiomycetidae</taxon>
        <taxon>Eurotiales</taxon>
        <taxon>Aspergillaceae</taxon>
        <taxon>Aspergillus</taxon>
        <taxon>Aspergillus subgen. Circumdati</taxon>
    </lineage>
</organism>
<feature type="region of interest" description="Disordered" evidence="1">
    <location>
        <begin position="345"/>
        <end position="381"/>
    </location>
</feature>
<dbReference type="GeneID" id="64955459"/>
<protein>
    <submittedName>
        <fullName evidence="2">Uncharacterized protein</fullName>
    </submittedName>
</protein>
<feature type="compositionally biased region" description="Basic residues" evidence="1">
    <location>
        <begin position="1"/>
        <end position="11"/>
    </location>
</feature>
<evidence type="ECO:0000256" key="1">
    <source>
        <dbReference type="SAM" id="MobiDB-lite"/>
    </source>
</evidence>
<dbReference type="InterPro" id="IPR024368">
    <property type="entry name" value="Ecl1/2/3"/>
</dbReference>
<dbReference type="Pfam" id="PF12855">
    <property type="entry name" value="Ecl1"/>
    <property type="match status" value="2"/>
</dbReference>
<dbReference type="OrthoDB" id="3599883at2759"/>
<dbReference type="RefSeq" id="XP_041537900.1">
    <property type="nucleotide sequence ID" value="XM_041682789.1"/>
</dbReference>
<proteinExistence type="predicted"/>
<feature type="region of interest" description="Disordered" evidence="1">
    <location>
        <begin position="1"/>
        <end position="28"/>
    </location>
</feature>
<feature type="compositionally biased region" description="Polar residues" evidence="1">
    <location>
        <begin position="357"/>
        <end position="370"/>
    </location>
</feature>
<sequence length="381" mass="41521">MTQSNNHHRRTSSGSNVPKLRNSRPALHRRGTSFVNHSISKLGSGQVTKQLELDDDRQPEMAASFLNFCAMCEKQITVPDNSLLYCSERYETPYRATALTCTASTVGLNSNQFPLALSLSHCYLFPFNNFLLTHYLCSCRRKDSHKPLSASFSSNSSMSSSTTPPASPPMSPRMIVAPMTPTKGAARSSISRIPSEWNDAKTDQDPSEWKPVIPMGSGASSLASSEAWNYLSQFHRDDTMMPVRRPRFDHRSSTSLSALWSATGSVPPLMHTPSTAASSVSSNGSDYMSYMHDSAYRPLPPRHKPQMSGCPSASKGLDLVVPHVHVSVEDAPAVNISNDGSIFPASSALWDEKPSEKTPTLKTALGSPTSDIPARSLEETP</sequence>
<dbReference type="KEGG" id="aluc:AKAW2_11180S"/>
<feature type="region of interest" description="Disordered" evidence="1">
    <location>
        <begin position="149"/>
        <end position="177"/>
    </location>
</feature>
<evidence type="ECO:0000313" key="2">
    <source>
        <dbReference type="EMBL" id="BCR94134.1"/>
    </source>
</evidence>
<gene>
    <name evidence="2" type="ORF">AKAW2_11180S</name>
</gene>